<reference evidence="6 7" key="1">
    <citation type="submission" date="2019-07" db="EMBL/GenBank/DDBJ databases">
        <title>Genomics analysis of Aphanomyces spp. identifies a new class of oomycete effector associated with host adaptation.</title>
        <authorList>
            <person name="Gaulin E."/>
        </authorList>
    </citation>
    <scope>NUCLEOTIDE SEQUENCE [LARGE SCALE GENOMIC DNA]</scope>
    <source>
        <strain evidence="6 7">ATCC 201684</strain>
    </source>
</reference>
<protein>
    <recommendedName>
        <fullName evidence="5">Disease resistance R13L4/SHOC-2-like LRR domain-containing protein</fullName>
    </recommendedName>
</protein>
<dbReference type="SUPFAM" id="SSF52058">
    <property type="entry name" value="L domain-like"/>
    <property type="match status" value="1"/>
</dbReference>
<dbReference type="InterPro" id="IPR055414">
    <property type="entry name" value="LRR_R13L4/SHOC2-like"/>
</dbReference>
<feature type="compositionally biased region" description="Basic and acidic residues" evidence="4">
    <location>
        <begin position="693"/>
        <end position="702"/>
    </location>
</feature>
<keyword evidence="2" id="KW-0677">Repeat</keyword>
<evidence type="ECO:0000256" key="3">
    <source>
        <dbReference type="SAM" id="Coils"/>
    </source>
</evidence>
<keyword evidence="7" id="KW-1185">Reference proteome</keyword>
<dbReference type="Pfam" id="PF23598">
    <property type="entry name" value="LRR_14"/>
    <property type="match status" value="1"/>
</dbReference>
<dbReference type="EMBL" id="VJMJ01000030">
    <property type="protein sequence ID" value="KAF0742149.1"/>
    <property type="molecule type" value="Genomic_DNA"/>
</dbReference>
<evidence type="ECO:0000313" key="6">
    <source>
        <dbReference type="EMBL" id="KAF0742149.1"/>
    </source>
</evidence>
<feature type="region of interest" description="Disordered" evidence="4">
    <location>
        <begin position="680"/>
        <end position="746"/>
    </location>
</feature>
<dbReference type="Pfam" id="PF13855">
    <property type="entry name" value="LRR_8"/>
    <property type="match status" value="1"/>
</dbReference>
<dbReference type="InterPro" id="IPR001611">
    <property type="entry name" value="Leu-rich_rpt"/>
</dbReference>
<dbReference type="InterPro" id="IPR003591">
    <property type="entry name" value="Leu-rich_rpt_typical-subtyp"/>
</dbReference>
<organism evidence="6 7">
    <name type="scientific">Aphanomyces euteiches</name>
    <dbReference type="NCBI Taxonomy" id="100861"/>
    <lineage>
        <taxon>Eukaryota</taxon>
        <taxon>Sar</taxon>
        <taxon>Stramenopiles</taxon>
        <taxon>Oomycota</taxon>
        <taxon>Saprolegniomycetes</taxon>
        <taxon>Saprolegniales</taxon>
        <taxon>Verrucalvaceae</taxon>
        <taxon>Aphanomyces</taxon>
    </lineage>
</organism>
<evidence type="ECO:0000313" key="7">
    <source>
        <dbReference type="Proteomes" id="UP000481153"/>
    </source>
</evidence>
<dbReference type="SMART" id="SM00364">
    <property type="entry name" value="LRR_BAC"/>
    <property type="match status" value="6"/>
</dbReference>
<dbReference type="GO" id="GO:0005737">
    <property type="term" value="C:cytoplasm"/>
    <property type="evidence" value="ECO:0007669"/>
    <property type="project" value="TreeGrafter"/>
</dbReference>
<dbReference type="VEuPathDB" id="FungiDB:AeMF1_004613"/>
<proteinExistence type="predicted"/>
<feature type="coiled-coil region" evidence="3">
    <location>
        <begin position="640"/>
        <end position="667"/>
    </location>
</feature>
<dbReference type="SMART" id="SM00369">
    <property type="entry name" value="LRR_TYP"/>
    <property type="match status" value="6"/>
</dbReference>
<keyword evidence="3" id="KW-0175">Coiled coil</keyword>
<evidence type="ECO:0000256" key="4">
    <source>
        <dbReference type="SAM" id="MobiDB-lite"/>
    </source>
</evidence>
<dbReference type="PROSITE" id="PS51450">
    <property type="entry name" value="LRR"/>
    <property type="match status" value="3"/>
</dbReference>
<keyword evidence="1" id="KW-0433">Leucine-rich repeat</keyword>
<dbReference type="PANTHER" id="PTHR48051">
    <property type="match status" value="1"/>
</dbReference>
<sequence length="824" mass="94408">MCNLVGIKETATGYSTECLWDANMDMTLKPIAFAKAERDQWIQEKLQQHRKQKEKEDARVALEAAEAKERLWSPFGRAARFTNELNIAWKRDLDIFHWSRVLPFRELVALRVTGHGLTYIPTELAEQLPSLQVLTLISNALESLPENIGLLQHLSEVDLTKNKLKTLPASFCKLTNLTYLNLSNNALESLPDDFGNLFRLEKVWVECNKLSSTPPSFGKLRCHVANLSSNNFVHWDLHRPELCNLTTLTLNLNYLTSLPEVLCTLPALTSLSASNNALTTLPDTIGTLSSLRSLRLDWNRINELPYSFRHLHNLSEIHMERNPMTMPPLDVVYQGAQTVVAYMEQRYIAWLRQERRKIVEQLEAVLAALHRELYRADASSHNNSAGFDMLLAYFTAGIERVVRGTTLTFYALVLPALFTDILPGLSHHWQFHPKHRPSERDVPTDFFELPEAIIMDAITNFDDEYTPALVANQIAQFGRCGCIDPETKMRRPCNRVPAPFQCERADAALLRAKMVTTQEFKEMQSDSYLVARRIRLANAMQAKCVAFINSQEGIAFFDKTALECAKNLLADRTNREKQRKQQAKNEKLVEKTRRKTIMMIKNLESKQSRKSLSINKTVETLQRELETIDKQMRVATPAQAKKLDGRRQELVKRLNQAKSDLSRLESNPKLKMLQEKMQRLEEGLPEPNIRNNKSRDNDRGSNDDDNDQSEDSRESDNSQESSDNSEDSSADDGSSSSDDENDPANSFMAADIHGLEPIKNWIEAATEIIEGILDSRPNPKTHVEELVHFYNEHLRDTYTKEKMTKVKNKATTEFYQMRFVLRKW</sequence>
<feature type="domain" description="Disease resistance R13L4/SHOC-2-like LRR" evidence="5">
    <location>
        <begin position="92"/>
        <end position="209"/>
    </location>
</feature>
<evidence type="ECO:0000256" key="1">
    <source>
        <dbReference type="ARBA" id="ARBA00022614"/>
    </source>
</evidence>
<gene>
    <name evidence="6" type="ORF">Ae201684_002818</name>
</gene>
<accession>A0A6G0XNV0</accession>
<comment type="caution">
    <text evidence="6">The sequence shown here is derived from an EMBL/GenBank/DDBJ whole genome shotgun (WGS) entry which is preliminary data.</text>
</comment>
<evidence type="ECO:0000256" key="2">
    <source>
        <dbReference type="ARBA" id="ARBA00022737"/>
    </source>
</evidence>
<dbReference type="InterPro" id="IPR050216">
    <property type="entry name" value="LRR_domain-containing"/>
</dbReference>
<dbReference type="Gene3D" id="3.80.10.10">
    <property type="entry name" value="Ribonuclease Inhibitor"/>
    <property type="match status" value="1"/>
</dbReference>
<evidence type="ECO:0000259" key="5">
    <source>
        <dbReference type="Pfam" id="PF23598"/>
    </source>
</evidence>
<dbReference type="AlphaFoldDB" id="A0A6G0XNV0"/>
<dbReference type="InterPro" id="IPR032675">
    <property type="entry name" value="LRR_dom_sf"/>
</dbReference>
<dbReference type="Proteomes" id="UP000481153">
    <property type="component" value="Unassembled WGS sequence"/>
</dbReference>
<name>A0A6G0XNV0_9STRA</name>
<dbReference type="PANTHER" id="PTHR48051:SF54">
    <property type="entry name" value="LEUCINE-RICH REPEAT-CONTAINING PROTEIN"/>
    <property type="match status" value="1"/>
</dbReference>